<dbReference type="AlphaFoldDB" id="A0A2Y9TV15"/>
<dbReference type="EMBL" id="CP029185">
    <property type="protein sequence ID" value="AWH87523.1"/>
    <property type="molecule type" value="Genomic_DNA"/>
</dbReference>
<keyword evidence="1" id="KW-0472">Membrane</keyword>
<protein>
    <submittedName>
        <fullName evidence="2">Siroheme synthase</fullName>
    </submittedName>
</protein>
<dbReference type="Pfam" id="PF04247">
    <property type="entry name" value="SirB"/>
    <property type="match status" value="1"/>
</dbReference>
<gene>
    <name evidence="2" type="ORF">HYN51_02450</name>
</gene>
<keyword evidence="1" id="KW-0812">Transmembrane</keyword>
<name>A0A2Y9TV15_9GAMM</name>
<organism evidence="2 3">
    <name type="scientific">Limnobaculum parvum</name>
    <dbReference type="NCBI Taxonomy" id="2172103"/>
    <lineage>
        <taxon>Bacteria</taxon>
        <taxon>Pseudomonadati</taxon>
        <taxon>Pseudomonadota</taxon>
        <taxon>Gammaproteobacteria</taxon>
        <taxon>Enterobacterales</taxon>
        <taxon>Budviciaceae</taxon>
        <taxon>Limnobaculum</taxon>
    </lineage>
</organism>
<evidence type="ECO:0000313" key="3">
    <source>
        <dbReference type="Proteomes" id="UP000244908"/>
    </source>
</evidence>
<dbReference type="GO" id="GO:0005886">
    <property type="term" value="C:plasma membrane"/>
    <property type="evidence" value="ECO:0007669"/>
    <property type="project" value="TreeGrafter"/>
</dbReference>
<dbReference type="InterPro" id="IPR007360">
    <property type="entry name" value="SirB"/>
</dbReference>
<dbReference type="PANTHER" id="PTHR39594:SF1">
    <property type="entry name" value="PROTEIN YCHQ"/>
    <property type="match status" value="1"/>
</dbReference>
<dbReference type="PIRSF" id="PIRSF005610">
    <property type="entry name" value="SirB"/>
    <property type="match status" value="1"/>
</dbReference>
<feature type="transmembrane region" description="Helical" evidence="1">
    <location>
        <begin position="6"/>
        <end position="26"/>
    </location>
</feature>
<evidence type="ECO:0000313" key="2">
    <source>
        <dbReference type="EMBL" id="AWH87523.1"/>
    </source>
</evidence>
<feature type="transmembrane region" description="Helical" evidence="1">
    <location>
        <begin position="72"/>
        <end position="91"/>
    </location>
</feature>
<proteinExistence type="predicted"/>
<dbReference type="Proteomes" id="UP000244908">
    <property type="component" value="Chromosome"/>
</dbReference>
<dbReference type="KEGG" id="lpv:HYN51_02450"/>
<keyword evidence="3" id="KW-1185">Reference proteome</keyword>
<feature type="transmembrane region" description="Helical" evidence="1">
    <location>
        <begin position="47"/>
        <end position="66"/>
    </location>
</feature>
<feature type="transmembrane region" description="Helical" evidence="1">
    <location>
        <begin position="103"/>
        <end position="120"/>
    </location>
</feature>
<dbReference type="PANTHER" id="PTHR39594">
    <property type="entry name" value="PROTEIN YCHQ"/>
    <property type="match status" value="1"/>
</dbReference>
<reference evidence="2 3" key="1">
    <citation type="journal article" date="2019" name="Int. J. Syst. Evol. Microbiol.">
        <title>Limnobaculum parvum gen. nov., sp. nov., isolated from a freshwater lake.</title>
        <authorList>
            <person name="Baek C."/>
            <person name="Shin S.K."/>
            <person name="Yi H."/>
        </authorList>
    </citation>
    <scope>NUCLEOTIDE SEQUENCE [LARGE SCALE GENOMIC DNA]</scope>
    <source>
        <strain evidence="2 3">HYN0051</strain>
    </source>
</reference>
<accession>A0A2Y9TV15</accession>
<dbReference type="RefSeq" id="WP_108899611.1">
    <property type="nucleotide sequence ID" value="NZ_CP029185.2"/>
</dbReference>
<sequence length="130" mass="14952">MYIWVKHLHVLTAVISIVLFILRFYWKWRGSAIMQQRWLKIAPHLNDTILFATGVVLIFITHFYPFSIQGTWLTEKLVAVVIYIVLGYIALGKGNRSQMVKSVAFMAAILSLYLIVILATDKMPLFMGYA</sequence>
<dbReference type="OrthoDB" id="5588650at2"/>
<keyword evidence="1" id="KW-1133">Transmembrane helix</keyword>
<evidence type="ECO:0000256" key="1">
    <source>
        <dbReference type="SAM" id="Phobius"/>
    </source>
</evidence>